<evidence type="ECO:0000256" key="1">
    <source>
        <dbReference type="ARBA" id="ARBA00007957"/>
    </source>
</evidence>
<feature type="binding site" evidence="7">
    <location>
        <position position="121"/>
    </location>
    <ligand>
        <name>Zn(2+)</name>
        <dbReference type="ChEBI" id="CHEBI:29105"/>
    </ligand>
</feature>
<evidence type="ECO:0000256" key="6">
    <source>
        <dbReference type="ARBA" id="ARBA00023163"/>
    </source>
</evidence>
<dbReference type="InterPro" id="IPR036388">
    <property type="entry name" value="WH-like_DNA-bd_sf"/>
</dbReference>
<protein>
    <submittedName>
        <fullName evidence="9">Transcriptional repressor</fullName>
    </submittedName>
</protein>
<feature type="binding site" evidence="8">
    <location>
        <position position="80"/>
    </location>
    <ligand>
        <name>Fe cation</name>
        <dbReference type="ChEBI" id="CHEBI:24875"/>
    </ligand>
</feature>
<dbReference type="InterPro" id="IPR002481">
    <property type="entry name" value="FUR"/>
</dbReference>
<dbReference type="AlphaFoldDB" id="A0A9D1LVB6"/>
<dbReference type="Gene3D" id="1.10.10.10">
    <property type="entry name" value="Winged helix-like DNA-binding domain superfamily/Winged helix DNA-binding domain"/>
    <property type="match status" value="1"/>
</dbReference>
<comment type="cofactor">
    <cofactor evidence="7">
        <name>Zn(2+)</name>
        <dbReference type="ChEBI" id="CHEBI:29105"/>
    </cofactor>
    <text evidence="7">Binds 1 zinc ion per subunit.</text>
</comment>
<keyword evidence="3 7" id="KW-0862">Zinc</keyword>
<keyword evidence="8" id="KW-0408">Iron</keyword>
<evidence type="ECO:0000313" key="9">
    <source>
        <dbReference type="EMBL" id="HIU48721.1"/>
    </source>
</evidence>
<dbReference type="GO" id="GO:0000976">
    <property type="term" value="F:transcription cis-regulatory region binding"/>
    <property type="evidence" value="ECO:0007669"/>
    <property type="project" value="TreeGrafter"/>
</dbReference>
<evidence type="ECO:0000256" key="3">
    <source>
        <dbReference type="ARBA" id="ARBA00022833"/>
    </source>
</evidence>
<comment type="cofactor">
    <cofactor evidence="8">
        <name>Mn(2+)</name>
        <dbReference type="ChEBI" id="CHEBI:29035"/>
    </cofactor>
    <cofactor evidence="8">
        <name>Fe(2+)</name>
        <dbReference type="ChEBI" id="CHEBI:29033"/>
    </cofactor>
    <text evidence="8">Binds 1 Mn(2+) or Fe(2+) ion per subunit.</text>
</comment>
<comment type="caution">
    <text evidence="9">The sequence shown here is derived from an EMBL/GenBank/DDBJ whole genome shotgun (WGS) entry which is preliminary data.</text>
</comment>
<evidence type="ECO:0000256" key="5">
    <source>
        <dbReference type="ARBA" id="ARBA00023125"/>
    </source>
</evidence>
<dbReference type="GO" id="GO:0008270">
    <property type="term" value="F:zinc ion binding"/>
    <property type="evidence" value="ECO:0007669"/>
    <property type="project" value="TreeGrafter"/>
</dbReference>
<evidence type="ECO:0000256" key="4">
    <source>
        <dbReference type="ARBA" id="ARBA00023015"/>
    </source>
</evidence>
<feature type="binding site" evidence="7">
    <location>
        <position position="89"/>
    </location>
    <ligand>
        <name>Zn(2+)</name>
        <dbReference type="ChEBI" id="CHEBI:29105"/>
    </ligand>
</feature>
<evidence type="ECO:0000313" key="10">
    <source>
        <dbReference type="Proteomes" id="UP000824111"/>
    </source>
</evidence>
<feature type="binding site" evidence="8">
    <location>
        <position position="113"/>
    </location>
    <ligand>
        <name>Fe cation</name>
        <dbReference type="ChEBI" id="CHEBI:24875"/>
    </ligand>
</feature>
<dbReference type="PANTHER" id="PTHR33202">
    <property type="entry name" value="ZINC UPTAKE REGULATION PROTEIN"/>
    <property type="match status" value="1"/>
</dbReference>
<dbReference type="PANTHER" id="PTHR33202:SF7">
    <property type="entry name" value="FERRIC UPTAKE REGULATION PROTEIN"/>
    <property type="match status" value="1"/>
</dbReference>
<gene>
    <name evidence="9" type="ORF">IAB04_05110</name>
</gene>
<keyword evidence="2" id="KW-0678">Repressor</keyword>
<dbReference type="Pfam" id="PF01475">
    <property type="entry name" value="FUR"/>
    <property type="match status" value="1"/>
</dbReference>
<feature type="binding site" evidence="7">
    <location>
        <position position="124"/>
    </location>
    <ligand>
        <name>Zn(2+)</name>
        <dbReference type="ChEBI" id="CHEBI:29105"/>
    </ligand>
</feature>
<name>A0A9D1LVB6_9FIRM</name>
<reference evidence="9" key="1">
    <citation type="submission" date="2020-10" db="EMBL/GenBank/DDBJ databases">
        <authorList>
            <person name="Gilroy R."/>
        </authorList>
    </citation>
    <scope>NUCLEOTIDE SEQUENCE</scope>
    <source>
        <strain evidence="9">ChiSjej4B22-9803</strain>
    </source>
</reference>
<dbReference type="Proteomes" id="UP000824111">
    <property type="component" value="Unassembled WGS sequence"/>
</dbReference>
<organism evidence="9 10">
    <name type="scientific">Candidatus Avimonoglobus intestinipullorum</name>
    <dbReference type="NCBI Taxonomy" id="2840699"/>
    <lineage>
        <taxon>Bacteria</taxon>
        <taxon>Bacillati</taxon>
        <taxon>Bacillota</taxon>
        <taxon>Clostridia</taxon>
        <taxon>Eubacteriales</taxon>
        <taxon>Candidatus Avimonoglobus</taxon>
    </lineage>
</organism>
<comment type="similarity">
    <text evidence="1">Belongs to the Fur family.</text>
</comment>
<keyword evidence="6" id="KW-0804">Transcription</keyword>
<dbReference type="SUPFAM" id="SSF46785">
    <property type="entry name" value="Winged helix' DNA-binding domain"/>
    <property type="match status" value="1"/>
</dbReference>
<dbReference type="Gene3D" id="3.30.1490.190">
    <property type="match status" value="1"/>
</dbReference>
<feature type="binding site" evidence="7">
    <location>
        <position position="86"/>
    </location>
    <ligand>
        <name>Zn(2+)</name>
        <dbReference type="ChEBI" id="CHEBI:29105"/>
    </ligand>
</feature>
<dbReference type="GO" id="GO:1900376">
    <property type="term" value="P:regulation of secondary metabolite biosynthetic process"/>
    <property type="evidence" value="ECO:0007669"/>
    <property type="project" value="TreeGrafter"/>
</dbReference>
<sequence length="126" mass="14259">MRDLLGEMHIKKTRQRLDIVAALEQADKPLSAEEVLQKCEKMSLSTVYRNLERLCELGAVEKQTLAKDGRGVYELVSGEHAHYAICLSCHEKIYLHHCPLQDPELEGFTVTGHKIEVYGYCAKCGK</sequence>
<keyword evidence="4" id="KW-0805">Transcription regulation</keyword>
<dbReference type="InterPro" id="IPR043135">
    <property type="entry name" value="Fur_C"/>
</dbReference>
<dbReference type="CDD" id="cd07153">
    <property type="entry name" value="Fur_like"/>
    <property type="match status" value="1"/>
</dbReference>
<keyword evidence="7" id="KW-0479">Metal-binding</keyword>
<dbReference type="GO" id="GO:0045892">
    <property type="term" value="P:negative regulation of DNA-templated transcription"/>
    <property type="evidence" value="ECO:0007669"/>
    <property type="project" value="TreeGrafter"/>
</dbReference>
<evidence type="ECO:0000256" key="7">
    <source>
        <dbReference type="PIRSR" id="PIRSR602481-1"/>
    </source>
</evidence>
<evidence type="ECO:0000256" key="2">
    <source>
        <dbReference type="ARBA" id="ARBA00022491"/>
    </source>
</evidence>
<dbReference type="InterPro" id="IPR036390">
    <property type="entry name" value="WH_DNA-bd_sf"/>
</dbReference>
<accession>A0A9D1LVB6</accession>
<dbReference type="GO" id="GO:0003700">
    <property type="term" value="F:DNA-binding transcription factor activity"/>
    <property type="evidence" value="ECO:0007669"/>
    <property type="project" value="InterPro"/>
</dbReference>
<proteinExistence type="inferred from homology"/>
<evidence type="ECO:0000256" key="8">
    <source>
        <dbReference type="PIRSR" id="PIRSR602481-2"/>
    </source>
</evidence>
<dbReference type="EMBL" id="DVND01000133">
    <property type="protein sequence ID" value="HIU48721.1"/>
    <property type="molecule type" value="Genomic_DNA"/>
</dbReference>
<reference evidence="9" key="2">
    <citation type="journal article" date="2021" name="PeerJ">
        <title>Extensive microbial diversity within the chicken gut microbiome revealed by metagenomics and culture.</title>
        <authorList>
            <person name="Gilroy R."/>
            <person name="Ravi A."/>
            <person name="Getino M."/>
            <person name="Pursley I."/>
            <person name="Horton D.L."/>
            <person name="Alikhan N.F."/>
            <person name="Baker D."/>
            <person name="Gharbi K."/>
            <person name="Hall N."/>
            <person name="Watson M."/>
            <person name="Adriaenssens E.M."/>
            <person name="Foster-Nyarko E."/>
            <person name="Jarju S."/>
            <person name="Secka A."/>
            <person name="Antonio M."/>
            <person name="Oren A."/>
            <person name="Chaudhuri R.R."/>
            <person name="La Ragione R."/>
            <person name="Hildebrand F."/>
            <person name="Pallen M.J."/>
        </authorList>
    </citation>
    <scope>NUCLEOTIDE SEQUENCE</scope>
    <source>
        <strain evidence="9">ChiSjej4B22-9803</strain>
    </source>
</reference>
<keyword evidence="5" id="KW-0238">DNA-binding</keyword>